<dbReference type="AlphaFoldDB" id="A0AAV1ES21"/>
<accession>A0AAV1ES21</accession>
<protein>
    <submittedName>
        <fullName evidence="1">RNA-directed DNA polymerase from transposon BS</fullName>
    </submittedName>
</protein>
<keyword evidence="1" id="KW-0548">Nucleotidyltransferase</keyword>
<keyword evidence="2" id="KW-1185">Reference proteome</keyword>
<dbReference type="EMBL" id="OY660865">
    <property type="protein sequence ID" value="CAJ1051588.1"/>
    <property type="molecule type" value="Genomic_DNA"/>
</dbReference>
<proteinExistence type="predicted"/>
<gene>
    <name evidence="1" type="ORF">XNOV1_A006658</name>
</gene>
<evidence type="ECO:0000313" key="1">
    <source>
        <dbReference type="EMBL" id="CAJ1051588.1"/>
    </source>
</evidence>
<sequence>NILLSITTIRKSSSTSTMSLVLGDRNIIVKPADDTTILGLIKGRDESSYRDLVSQITVYEEGKKTLFFNIDKTRELKESPPLQTLTSKGTEGEQLDSYLYRGLHIVENLNWAKTMTPQRKRAHQLPKRAGPKCQLLMQAYRGLVESIVTSGIIVWLGNTTQAEGQSF</sequence>
<dbReference type="Proteomes" id="UP001178508">
    <property type="component" value="Chromosome 2"/>
</dbReference>
<feature type="non-terminal residue" evidence="1">
    <location>
        <position position="1"/>
    </location>
</feature>
<keyword evidence="1" id="KW-0695">RNA-directed DNA polymerase</keyword>
<dbReference type="GO" id="GO:0003964">
    <property type="term" value="F:RNA-directed DNA polymerase activity"/>
    <property type="evidence" value="ECO:0007669"/>
    <property type="project" value="UniProtKB-KW"/>
</dbReference>
<evidence type="ECO:0000313" key="2">
    <source>
        <dbReference type="Proteomes" id="UP001178508"/>
    </source>
</evidence>
<reference evidence="1" key="1">
    <citation type="submission" date="2023-08" db="EMBL/GenBank/DDBJ databases">
        <authorList>
            <person name="Alioto T."/>
            <person name="Alioto T."/>
            <person name="Gomez Garrido J."/>
        </authorList>
    </citation>
    <scope>NUCLEOTIDE SEQUENCE</scope>
</reference>
<keyword evidence="1" id="KW-0808">Transferase</keyword>
<organism evidence="1 2">
    <name type="scientific">Xyrichtys novacula</name>
    <name type="common">Pearly razorfish</name>
    <name type="synonym">Hemipteronotus novacula</name>
    <dbReference type="NCBI Taxonomy" id="13765"/>
    <lineage>
        <taxon>Eukaryota</taxon>
        <taxon>Metazoa</taxon>
        <taxon>Chordata</taxon>
        <taxon>Craniata</taxon>
        <taxon>Vertebrata</taxon>
        <taxon>Euteleostomi</taxon>
        <taxon>Actinopterygii</taxon>
        <taxon>Neopterygii</taxon>
        <taxon>Teleostei</taxon>
        <taxon>Neoteleostei</taxon>
        <taxon>Acanthomorphata</taxon>
        <taxon>Eupercaria</taxon>
        <taxon>Labriformes</taxon>
        <taxon>Labridae</taxon>
        <taxon>Xyrichtys</taxon>
    </lineage>
</organism>
<name>A0AAV1ES21_XYRNO</name>